<feature type="domain" description="TauD/TfdA-like" evidence="8">
    <location>
        <begin position="256"/>
        <end position="516"/>
    </location>
</feature>
<feature type="domain" description="Gamma-butyrobetaine hydroxylase-like N-terminal" evidence="9">
    <location>
        <begin position="137"/>
        <end position="196"/>
    </location>
</feature>
<evidence type="ECO:0000256" key="7">
    <source>
        <dbReference type="SAM" id="MobiDB-lite"/>
    </source>
</evidence>
<evidence type="ECO:0000259" key="9">
    <source>
        <dbReference type="Pfam" id="PF06155"/>
    </source>
</evidence>
<evidence type="ECO:0008006" key="12">
    <source>
        <dbReference type="Google" id="ProtNLM"/>
    </source>
</evidence>
<dbReference type="Pfam" id="PF02668">
    <property type="entry name" value="TauD"/>
    <property type="match status" value="1"/>
</dbReference>
<dbReference type="InterPro" id="IPR003819">
    <property type="entry name" value="TauD/TfdA-like"/>
</dbReference>
<dbReference type="Proteomes" id="UP001642502">
    <property type="component" value="Unassembled WGS sequence"/>
</dbReference>
<dbReference type="PANTHER" id="PTHR10696">
    <property type="entry name" value="GAMMA-BUTYROBETAINE HYDROXYLASE-RELATED"/>
    <property type="match status" value="1"/>
</dbReference>
<reference evidence="10 11" key="1">
    <citation type="submission" date="2024-01" db="EMBL/GenBank/DDBJ databases">
        <authorList>
            <person name="Allen C."/>
            <person name="Tagirdzhanova G."/>
        </authorList>
    </citation>
    <scope>NUCLEOTIDE SEQUENCE [LARGE SCALE GENOMIC DNA]</scope>
    <source>
        <strain evidence="10 11">CBS 119000</strain>
    </source>
</reference>
<dbReference type="SUPFAM" id="SSF51197">
    <property type="entry name" value="Clavaminate synthase-like"/>
    <property type="match status" value="1"/>
</dbReference>
<organism evidence="10 11">
    <name type="scientific">Sporothrix epigloea</name>
    <dbReference type="NCBI Taxonomy" id="1892477"/>
    <lineage>
        <taxon>Eukaryota</taxon>
        <taxon>Fungi</taxon>
        <taxon>Dikarya</taxon>
        <taxon>Ascomycota</taxon>
        <taxon>Pezizomycotina</taxon>
        <taxon>Sordariomycetes</taxon>
        <taxon>Sordariomycetidae</taxon>
        <taxon>Ophiostomatales</taxon>
        <taxon>Ophiostomataceae</taxon>
        <taxon>Sporothrix</taxon>
    </lineage>
</organism>
<dbReference type="InterPro" id="IPR010376">
    <property type="entry name" value="GBBH-like_N"/>
</dbReference>
<dbReference type="Pfam" id="PF06155">
    <property type="entry name" value="GBBH-like_N"/>
    <property type="match status" value="1"/>
</dbReference>
<proteinExistence type="inferred from homology"/>
<feature type="region of interest" description="Disordered" evidence="7">
    <location>
        <begin position="48"/>
        <end position="86"/>
    </location>
</feature>
<protein>
    <recommendedName>
        <fullName evidence="12">Gamma-butyrobetaine dioxygenase</fullName>
    </recommendedName>
</protein>
<gene>
    <name evidence="10" type="ORF">SEPCBS119000_000543</name>
</gene>
<sequence>MHRFATAAPSGLMHRLVRPHPASVAGPTAALRGLASLSDAEAPKYTIRRIPVGKKLPKGSDGRKQPEKSAAPRTEPTAAAKTKTLPHTPSILRQALIKDNGESNPKVTGRLSSVRIGNGAYSGQVMLGFEGINDYVNVSSLWLRDNCTCPQCVTPSSGQKTFYTHDVASVEIKDMPDPDQIFSNDDTAIRIVWTTKSSASQDSDASTEMPEQEHVSVYDAKILLQTVAEYHVAQYPLDLPRRLWDRRTIEEALKPVSYADWMAPDNGNNADFYRGLLDLYQLGILIVDGVPDSENAVREIARQIGTIQTTFYGELFDVVSKPNAENVAYTNVFLGLHQDLLYMNDPPYIQLLHCLRNECDGGESLFCDSVRVAVEMQLEEPEHTKALSTRPVAYHYERNGHYYYNKRPVFELDGSRDTSRAIVKHTAWSPPFQDSFRNPAHLGWELRRSDHLKQIGGFYKWAAAAKAFNDRLEHPDNMLEVKLQAGQCVLFNNRRVLHGRRQFNTTKGTRWLKGTYVGEQTFHSRVTDMLRRGVNGTAPVYGYTDSVRLSEQKQVLDLARPRLEE</sequence>
<evidence type="ECO:0000313" key="10">
    <source>
        <dbReference type="EMBL" id="CAK7263541.1"/>
    </source>
</evidence>
<keyword evidence="4" id="KW-0223">Dioxygenase</keyword>
<evidence type="ECO:0000256" key="1">
    <source>
        <dbReference type="ARBA" id="ARBA00001954"/>
    </source>
</evidence>
<evidence type="ECO:0000256" key="2">
    <source>
        <dbReference type="ARBA" id="ARBA00008654"/>
    </source>
</evidence>
<dbReference type="Gene3D" id="3.60.130.10">
    <property type="entry name" value="Clavaminate synthase-like"/>
    <property type="match status" value="1"/>
</dbReference>
<dbReference type="CDD" id="cd00250">
    <property type="entry name" value="CAS_like"/>
    <property type="match status" value="1"/>
</dbReference>
<dbReference type="InterPro" id="IPR038492">
    <property type="entry name" value="GBBH-like_N_sf"/>
</dbReference>
<comment type="similarity">
    <text evidence="2">Belongs to the gamma-BBH/TMLD family.</text>
</comment>
<dbReference type="EMBL" id="CAWUON010000003">
    <property type="protein sequence ID" value="CAK7263541.1"/>
    <property type="molecule type" value="Genomic_DNA"/>
</dbReference>
<keyword evidence="11" id="KW-1185">Reference proteome</keyword>
<accession>A0ABP0D5Q9</accession>
<keyword evidence="5" id="KW-0560">Oxidoreductase</keyword>
<name>A0ABP0D5Q9_9PEZI</name>
<dbReference type="PANTHER" id="PTHR10696:SF25">
    <property type="entry name" value="OXIDOREDUCTASE AIM17-RELATED"/>
    <property type="match status" value="1"/>
</dbReference>
<evidence type="ECO:0000256" key="6">
    <source>
        <dbReference type="ARBA" id="ARBA00023004"/>
    </source>
</evidence>
<feature type="compositionally biased region" description="Basic and acidic residues" evidence="7">
    <location>
        <begin position="58"/>
        <end position="67"/>
    </location>
</feature>
<evidence type="ECO:0000256" key="3">
    <source>
        <dbReference type="ARBA" id="ARBA00022723"/>
    </source>
</evidence>
<dbReference type="InterPro" id="IPR050411">
    <property type="entry name" value="AlphaKG_dependent_hydroxylases"/>
</dbReference>
<keyword evidence="6" id="KW-0408">Iron</keyword>
<keyword evidence="3" id="KW-0479">Metal-binding</keyword>
<evidence type="ECO:0000256" key="4">
    <source>
        <dbReference type="ARBA" id="ARBA00022964"/>
    </source>
</evidence>
<comment type="caution">
    <text evidence="10">The sequence shown here is derived from an EMBL/GenBank/DDBJ whole genome shotgun (WGS) entry which is preliminary data.</text>
</comment>
<dbReference type="Gene3D" id="3.30.2020.30">
    <property type="match status" value="1"/>
</dbReference>
<evidence type="ECO:0000256" key="5">
    <source>
        <dbReference type="ARBA" id="ARBA00023002"/>
    </source>
</evidence>
<evidence type="ECO:0000259" key="8">
    <source>
        <dbReference type="Pfam" id="PF02668"/>
    </source>
</evidence>
<dbReference type="InterPro" id="IPR042098">
    <property type="entry name" value="TauD-like_sf"/>
</dbReference>
<comment type="cofactor">
    <cofactor evidence="1">
        <name>Fe(2+)</name>
        <dbReference type="ChEBI" id="CHEBI:29033"/>
    </cofactor>
</comment>
<evidence type="ECO:0000313" key="11">
    <source>
        <dbReference type="Proteomes" id="UP001642502"/>
    </source>
</evidence>